<dbReference type="EMBL" id="SRYD01000029">
    <property type="protein sequence ID" value="TGY73807.1"/>
    <property type="molecule type" value="Genomic_DNA"/>
</dbReference>
<dbReference type="AlphaFoldDB" id="A0A4S2FWK3"/>
<dbReference type="RefSeq" id="WP_135993337.1">
    <property type="nucleotide sequence ID" value="NZ_CAOWXJ010000051.1"/>
</dbReference>
<protein>
    <submittedName>
        <fullName evidence="1">Uncharacterized protein</fullName>
    </submittedName>
</protein>
<gene>
    <name evidence="1" type="ORF">E5333_08290</name>
</gene>
<sequence length="196" mass="23275">MEDIKKQYTIQWVGPFHSLEEASKHRKGSKDELFATPDCFNFYYFRGNKNGRGHKRSKFYSYFGIHKALDGYHKRLNKNHEHFCKFREDNNLDIWIGALGDLNQFSPNVVEEIETIFIAMYGSDVFLTENNRKKKTSVESLHDTVCIINLWYDTEEKPLVSKHDSIKPFHDVIVCERDKKYPRYLVANRLSSWKKK</sequence>
<comment type="caution">
    <text evidence="1">The sequence shown here is derived from an EMBL/GenBank/DDBJ whole genome shotgun (WGS) entry which is preliminary data.</text>
</comment>
<evidence type="ECO:0000313" key="2">
    <source>
        <dbReference type="Proteomes" id="UP000306630"/>
    </source>
</evidence>
<reference evidence="1 2" key="1">
    <citation type="submission" date="2019-04" db="EMBL/GenBank/DDBJ databases">
        <title>Microbes associate with the intestines of laboratory mice.</title>
        <authorList>
            <person name="Navarre W."/>
            <person name="Wong E."/>
            <person name="Huang K."/>
            <person name="Tropini C."/>
            <person name="Ng K."/>
            <person name="Yu B."/>
        </authorList>
    </citation>
    <scope>NUCLEOTIDE SEQUENCE [LARGE SCALE GENOMIC DNA]</scope>
    <source>
        <strain evidence="1 2">NM06_A21</strain>
    </source>
</reference>
<organism evidence="1 2">
    <name type="scientific">Muribaculum intestinale</name>
    <dbReference type="NCBI Taxonomy" id="1796646"/>
    <lineage>
        <taxon>Bacteria</taxon>
        <taxon>Pseudomonadati</taxon>
        <taxon>Bacteroidota</taxon>
        <taxon>Bacteroidia</taxon>
        <taxon>Bacteroidales</taxon>
        <taxon>Muribaculaceae</taxon>
        <taxon>Muribaculum</taxon>
    </lineage>
</organism>
<accession>A0A4S2FWK3</accession>
<name>A0A4S2FWK3_9BACT</name>
<evidence type="ECO:0000313" key="1">
    <source>
        <dbReference type="EMBL" id="TGY73807.1"/>
    </source>
</evidence>
<proteinExistence type="predicted"/>
<dbReference type="Proteomes" id="UP000306630">
    <property type="component" value="Unassembled WGS sequence"/>
</dbReference>